<name>A0A844G242_9BACT</name>
<dbReference type="Proteomes" id="UP000435649">
    <property type="component" value="Unassembled WGS sequence"/>
</dbReference>
<dbReference type="EMBL" id="VUNS01000005">
    <property type="protein sequence ID" value="MST96721.1"/>
    <property type="molecule type" value="Genomic_DNA"/>
</dbReference>
<comment type="caution">
    <text evidence="1">The sequence shown here is derived from an EMBL/GenBank/DDBJ whole genome shotgun (WGS) entry which is preliminary data.</text>
</comment>
<dbReference type="RefSeq" id="WP_154417444.1">
    <property type="nucleotide sequence ID" value="NZ_VUNS01000005.1"/>
</dbReference>
<organism evidence="1 2">
    <name type="scientific">Victivallis lenta</name>
    <dbReference type="NCBI Taxonomy" id="2606640"/>
    <lineage>
        <taxon>Bacteria</taxon>
        <taxon>Pseudomonadati</taxon>
        <taxon>Lentisphaerota</taxon>
        <taxon>Lentisphaeria</taxon>
        <taxon>Victivallales</taxon>
        <taxon>Victivallaceae</taxon>
        <taxon>Victivallis</taxon>
    </lineage>
</organism>
<evidence type="ECO:0000313" key="1">
    <source>
        <dbReference type="EMBL" id="MST96721.1"/>
    </source>
</evidence>
<sequence length="101" mass="11526">MRERRIPLMPPGLLLIGHSWLLLTYFVPVTDGVDRNGYHISARMFNLDGVFYRKTADDLQYVGHIRRWTLYPVYLHESARDCEGGRAFSGQPGVRAAESAC</sequence>
<gene>
    <name evidence="1" type="ORF">FYJ85_06645</name>
</gene>
<keyword evidence="2" id="KW-1185">Reference proteome</keyword>
<protein>
    <submittedName>
        <fullName evidence="1">Uncharacterized protein</fullName>
    </submittedName>
</protein>
<accession>A0A844G242</accession>
<evidence type="ECO:0000313" key="2">
    <source>
        <dbReference type="Proteomes" id="UP000435649"/>
    </source>
</evidence>
<dbReference type="AlphaFoldDB" id="A0A844G242"/>
<reference evidence="1 2" key="1">
    <citation type="submission" date="2019-08" db="EMBL/GenBank/DDBJ databases">
        <title>In-depth cultivation of the pig gut microbiome towards novel bacterial diversity and tailored functional studies.</title>
        <authorList>
            <person name="Wylensek D."/>
            <person name="Hitch T.C.A."/>
            <person name="Clavel T."/>
        </authorList>
    </citation>
    <scope>NUCLEOTIDE SEQUENCE [LARGE SCALE GENOMIC DNA]</scope>
    <source>
        <strain evidence="1 2">BBE-744-WT-12</strain>
    </source>
</reference>
<proteinExistence type="predicted"/>